<dbReference type="AlphaFoldDB" id="A0A8J3UXW3"/>
<evidence type="ECO:0008006" key="3">
    <source>
        <dbReference type="Google" id="ProtNLM"/>
    </source>
</evidence>
<gene>
    <name evidence="1" type="ORF">Pth03_16470</name>
</gene>
<dbReference type="RefSeq" id="WP_203943510.1">
    <property type="nucleotide sequence ID" value="NZ_BOOR01000008.1"/>
</dbReference>
<accession>A0A8J3UXW3</accession>
<keyword evidence="2" id="KW-1185">Reference proteome</keyword>
<dbReference type="CDD" id="cd00093">
    <property type="entry name" value="HTH_XRE"/>
    <property type="match status" value="1"/>
</dbReference>
<dbReference type="GO" id="GO:0003677">
    <property type="term" value="F:DNA binding"/>
    <property type="evidence" value="ECO:0007669"/>
    <property type="project" value="InterPro"/>
</dbReference>
<protein>
    <recommendedName>
        <fullName evidence="3">Transcriptional regulator</fullName>
    </recommendedName>
</protein>
<dbReference type="EMBL" id="BOOR01000008">
    <property type="protein sequence ID" value="GII53258.1"/>
    <property type="molecule type" value="Genomic_DNA"/>
</dbReference>
<proteinExistence type="predicted"/>
<name>A0A8J3UXW3_9ACTN</name>
<evidence type="ECO:0000313" key="1">
    <source>
        <dbReference type="EMBL" id="GII53258.1"/>
    </source>
</evidence>
<dbReference type="InterPro" id="IPR001387">
    <property type="entry name" value="Cro/C1-type_HTH"/>
</dbReference>
<dbReference type="InterPro" id="IPR010982">
    <property type="entry name" value="Lambda_DNA-bd_dom_sf"/>
</dbReference>
<dbReference type="PANTHER" id="PTHR35010">
    <property type="entry name" value="BLL4672 PROTEIN-RELATED"/>
    <property type="match status" value="1"/>
</dbReference>
<reference evidence="1" key="1">
    <citation type="submission" date="2021-01" db="EMBL/GenBank/DDBJ databases">
        <title>Whole genome shotgun sequence of Planotetraspora thailandica NBRC 104271.</title>
        <authorList>
            <person name="Komaki H."/>
            <person name="Tamura T."/>
        </authorList>
    </citation>
    <scope>NUCLEOTIDE SEQUENCE</scope>
    <source>
        <strain evidence="1">NBRC 104271</strain>
    </source>
</reference>
<dbReference type="Gene3D" id="1.10.260.40">
    <property type="entry name" value="lambda repressor-like DNA-binding domains"/>
    <property type="match status" value="1"/>
</dbReference>
<sequence>MDSSNLLGEFLRARRKVTTPGQVGLVDSGPRRTPGLRREEVAAPAGVGTEYYIRLEQGRERRPSDRRIAALPVHSHIRAYG</sequence>
<organism evidence="1 2">
    <name type="scientific">Planotetraspora thailandica</name>
    <dbReference type="NCBI Taxonomy" id="487172"/>
    <lineage>
        <taxon>Bacteria</taxon>
        <taxon>Bacillati</taxon>
        <taxon>Actinomycetota</taxon>
        <taxon>Actinomycetes</taxon>
        <taxon>Streptosporangiales</taxon>
        <taxon>Streptosporangiaceae</taxon>
        <taxon>Planotetraspora</taxon>
    </lineage>
</organism>
<dbReference type="Pfam" id="PF13560">
    <property type="entry name" value="HTH_31"/>
    <property type="match status" value="1"/>
</dbReference>
<evidence type="ECO:0000313" key="2">
    <source>
        <dbReference type="Proteomes" id="UP000605992"/>
    </source>
</evidence>
<dbReference type="PANTHER" id="PTHR35010:SF2">
    <property type="entry name" value="BLL4672 PROTEIN"/>
    <property type="match status" value="1"/>
</dbReference>
<comment type="caution">
    <text evidence="1">The sequence shown here is derived from an EMBL/GenBank/DDBJ whole genome shotgun (WGS) entry which is preliminary data.</text>
</comment>
<dbReference type="Proteomes" id="UP000605992">
    <property type="component" value="Unassembled WGS sequence"/>
</dbReference>